<dbReference type="OrthoDB" id="192832at2759"/>
<feature type="compositionally biased region" description="Pro residues" evidence="1">
    <location>
        <begin position="342"/>
        <end position="353"/>
    </location>
</feature>
<dbReference type="EMBL" id="AZGZ01000021">
    <property type="protein sequence ID" value="KZZ89267.1"/>
    <property type="molecule type" value="Genomic_DNA"/>
</dbReference>
<dbReference type="PROSITE" id="PS51762">
    <property type="entry name" value="GH16_2"/>
    <property type="match status" value="1"/>
</dbReference>
<dbReference type="InterPro" id="IPR050546">
    <property type="entry name" value="Glycosyl_Hydrlase_16"/>
</dbReference>
<feature type="region of interest" description="Disordered" evidence="1">
    <location>
        <begin position="324"/>
        <end position="480"/>
    </location>
</feature>
<dbReference type="Gene3D" id="2.60.120.200">
    <property type="match status" value="1"/>
</dbReference>
<feature type="signal peptide" evidence="2">
    <location>
        <begin position="1"/>
        <end position="19"/>
    </location>
</feature>
<evidence type="ECO:0000256" key="2">
    <source>
        <dbReference type="SAM" id="SignalP"/>
    </source>
</evidence>
<evidence type="ECO:0000259" key="3">
    <source>
        <dbReference type="PROSITE" id="PS51762"/>
    </source>
</evidence>
<feature type="compositionally biased region" description="Low complexity" evidence="1">
    <location>
        <begin position="408"/>
        <end position="451"/>
    </location>
</feature>
<keyword evidence="5" id="KW-1185">Reference proteome</keyword>
<feature type="compositionally biased region" description="Low complexity" evidence="1">
    <location>
        <begin position="372"/>
        <end position="395"/>
    </location>
</feature>
<feature type="compositionally biased region" description="Pro residues" evidence="1">
    <location>
        <begin position="360"/>
        <end position="371"/>
    </location>
</feature>
<dbReference type="VEuPathDB" id="FungiDB:AAP_04414"/>
<protein>
    <submittedName>
        <fullName evidence="4">Endo-1,3(4)-beta-glucanase</fullName>
    </submittedName>
</protein>
<accession>A0A167WTZ1</accession>
<name>A0A167WTZ1_9EURO</name>
<proteinExistence type="predicted"/>
<feature type="domain" description="GH16" evidence="3">
    <location>
        <begin position="8"/>
        <end position="284"/>
    </location>
</feature>
<gene>
    <name evidence="4" type="ORF">AAP_04414</name>
</gene>
<comment type="caution">
    <text evidence="4">The sequence shown here is derived from an EMBL/GenBank/DDBJ whole genome shotgun (WGS) entry which is preliminary data.</text>
</comment>
<organism evidence="4 5">
    <name type="scientific">Ascosphaera apis ARSEF 7405</name>
    <dbReference type="NCBI Taxonomy" id="392613"/>
    <lineage>
        <taxon>Eukaryota</taxon>
        <taxon>Fungi</taxon>
        <taxon>Dikarya</taxon>
        <taxon>Ascomycota</taxon>
        <taxon>Pezizomycotina</taxon>
        <taxon>Eurotiomycetes</taxon>
        <taxon>Eurotiomycetidae</taxon>
        <taxon>Onygenales</taxon>
        <taxon>Ascosphaeraceae</taxon>
        <taxon>Ascosphaera</taxon>
    </lineage>
</organism>
<feature type="compositionally biased region" description="Polar residues" evidence="1">
    <location>
        <begin position="452"/>
        <end position="480"/>
    </location>
</feature>
<feature type="compositionally biased region" description="Pro residues" evidence="1">
    <location>
        <begin position="396"/>
        <end position="407"/>
    </location>
</feature>
<reference evidence="4 5" key="1">
    <citation type="journal article" date="2016" name="Genome Biol. Evol.">
        <title>Divergent and convergent evolution of fungal pathogenicity.</title>
        <authorList>
            <person name="Shang Y."/>
            <person name="Xiao G."/>
            <person name="Zheng P."/>
            <person name="Cen K."/>
            <person name="Zhan S."/>
            <person name="Wang C."/>
        </authorList>
    </citation>
    <scope>NUCLEOTIDE SEQUENCE [LARGE SCALE GENOMIC DNA]</scope>
    <source>
        <strain evidence="4 5">ARSEF 7405</strain>
    </source>
</reference>
<dbReference type="InterPro" id="IPR000757">
    <property type="entry name" value="Beta-glucanase-like"/>
</dbReference>
<sequence length="547" mass="58292">MRLHPTLVSLAAAVVPVAATTYTLLDNYEPSTYADNFTVFNGADPSGGYVQYIDAETAYNEGMLGIKDNAIYIGVDHQNIVTDGPGRRSVRLHSKGSYSSGLFIADIGHMPENVCGTWPAFWMTGANWPGDGEIDIIEGVNTQDNLEMALHLGSTCKVDRNQDMTGTMKTTDCFVYSPDQPGNQGCVVDGPHGVGYGTNFNQAGGAVLATEITKDAVSIWYFPRSQIPAELSNGVSIIDTSKWGKPMSRFSGGCNFEEKIRDQTFIFNTAFCGDWAKNRWQESGCAAKAPTCEEFVKNNPEAFANVYWSINWMKVFQQGGNVPDVPSEPSVPPVAPSQSVPPVAPSQSVPPVPTSQSVPPVAPSQSVPPVPTSQSVPPVAPSQSVSPVPTSQSVPPVAPSQSVPPVPTSQSVPPVVPSQSVPPANPSQSAPPANPTQSVPPVAPSQSVPPANCSQSVPPAQESQPENTPTPKRTSAPTSVLTLVPQKTFTTSAAIEPERTSISTSTLAPNAGDSCITYVIKTTITRIKQPQATPPPYDIRRRWRRFH</sequence>
<dbReference type="InterPro" id="IPR013320">
    <property type="entry name" value="ConA-like_dom_sf"/>
</dbReference>
<evidence type="ECO:0000256" key="1">
    <source>
        <dbReference type="SAM" id="MobiDB-lite"/>
    </source>
</evidence>
<dbReference type="AlphaFoldDB" id="A0A167WTZ1"/>
<evidence type="ECO:0000313" key="4">
    <source>
        <dbReference type="EMBL" id="KZZ89267.1"/>
    </source>
</evidence>
<dbReference type="SUPFAM" id="SSF49899">
    <property type="entry name" value="Concanavalin A-like lectins/glucanases"/>
    <property type="match status" value="1"/>
</dbReference>
<dbReference type="Pfam" id="PF26113">
    <property type="entry name" value="GH16_XgeA"/>
    <property type="match status" value="1"/>
</dbReference>
<dbReference type="PANTHER" id="PTHR10963">
    <property type="entry name" value="GLYCOSYL HYDROLASE-RELATED"/>
    <property type="match status" value="1"/>
</dbReference>
<feature type="chain" id="PRO_5007894091" evidence="2">
    <location>
        <begin position="20"/>
        <end position="547"/>
    </location>
</feature>
<dbReference type="Proteomes" id="UP000242877">
    <property type="component" value="Unassembled WGS sequence"/>
</dbReference>
<evidence type="ECO:0000313" key="5">
    <source>
        <dbReference type="Proteomes" id="UP000242877"/>
    </source>
</evidence>
<dbReference type="CDD" id="cd02181">
    <property type="entry name" value="GH16_fungal_Lam16A_glucanase"/>
    <property type="match status" value="1"/>
</dbReference>
<dbReference type="PANTHER" id="PTHR10963:SF24">
    <property type="entry name" value="GLYCOSIDASE C21B10.07-RELATED"/>
    <property type="match status" value="1"/>
</dbReference>
<keyword evidence="2" id="KW-0732">Signal</keyword>
<dbReference type="GO" id="GO:0009251">
    <property type="term" value="P:glucan catabolic process"/>
    <property type="evidence" value="ECO:0007669"/>
    <property type="project" value="TreeGrafter"/>
</dbReference>
<dbReference type="GO" id="GO:0004553">
    <property type="term" value="F:hydrolase activity, hydrolyzing O-glycosyl compounds"/>
    <property type="evidence" value="ECO:0007669"/>
    <property type="project" value="InterPro"/>
</dbReference>